<dbReference type="STRING" id="47427.A0A2H3D3R2"/>
<gene>
    <name evidence="1" type="ORF">ARMGADRAFT_1090689</name>
</gene>
<evidence type="ECO:0000313" key="1">
    <source>
        <dbReference type="EMBL" id="PBK82146.1"/>
    </source>
</evidence>
<name>A0A2H3D3R2_ARMGA</name>
<evidence type="ECO:0000313" key="2">
    <source>
        <dbReference type="Proteomes" id="UP000217790"/>
    </source>
</evidence>
<protein>
    <submittedName>
        <fullName evidence="1">Uncharacterized protein</fullName>
    </submittedName>
</protein>
<dbReference type="Proteomes" id="UP000217790">
    <property type="component" value="Unassembled WGS sequence"/>
</dbReference>
<dbReference type="AlphaFoldDB" id="A0A2H3D3R2"/>
<keyword evidence="2" id="KW-1185">Reference proteome</keyword>
<proteinExistence type="predicted"/>
<sequence>MAGTSSRALPSCPCWGRDKGRSMPLGSQMSIFEPDNTSLPRSAVSLSGDKPDYSYLTMRGHAQENAPLILLGTPLHGYGHGNMEDMVGSLEQVRINALEHLNSAPSVGMHDVPRESHLGFGKESDSQDKLDVQLAQHTRFVYKLQESDTTASFGNGG</sequence>
<organism evidence="1 2">
    <name type="scientific">Armillaria gallica</name>
    <name type="common">Bulbous honey fungus</name>
    <name type="synonym">Armillaria bulbosa</name>
    <dbReference type="NCBI Taxonomy" id="47427"/>
    <lineage>
        <taxon>Eukaryota</taxon>
        <taxon>Fungi</taxon>
        <taxon>Dikarya</taxon>
        <taxon>Basidiomycota</taxon>
        <taxon>Agaricomycotina</taxon>
        <taxon>Agaricomycetes</taxon>
        <taxon>Agaricomycetidae</taxon>
        <taxon>Agaricales</taxon>
        <taxon>Marasmiineae</taxon>
        <taxon>Physalacriaceae</taxon>
        <taxon>Armillaria</taxon>
    </lineage>
</organism>
<dbReference type="InParanoid" id="A0A2H3D3R2"/>
<reference evidence="2" key="1">
    <citation type="journal article" date="2017" name="Nat. Ecol. Evol.">
        <title>Genome expansion and lineage-specific genetic innovations in the forest pathogenic fungi Armillaria.</title>
        <authorList>
            <person name="Sipos G."/>
            <person name="Prasanna A.N."/>
            <person name="Walter M.C."/>
            <person name="O'Connor E."/>
            <person name="Balint B."/>
            <person name="Krizsan K."/>
            <person name="Kiss B."/>
            <person name="Hess J."/>
            <person name="Varga T."/>
            <person name="Slot J."/>
            <person name="Riley R."/>
            <person name="Boka B."/>
            <person name="Rigling D."/>
            <person name="Barry K."/>
            <person name="Lee J."/>
            <person name="Mihaltcheva S."/>
            <person name="LaButti K."/>
            <person name="Lipzen A."/>
            <person name="Waldron R."/>
            <person name="Moloney N.M."/>
            <person name="Sperisen C."/>
            <person name="Kredics L."/>
            <person name="Vagvoelgyi C."/>
            <person name="Patrignani A."/>
            <person name="Fitzpatrick D."/>
            <person name="Nagy I."/>
            <person name="Doyle S."/>
            <person name="Anderson J.B."/>
            <person name="Grigoriev I.V."/>
            <person name="Gueldener U."/>
            <person name="Muensterkoetter M."/>
            <person name="Nagy L.G."/>
        </authorList>
    </citation>
    <scope>NUCLEOTIDE SEQUENCE [LARGE SCALE GENOMIC DNA]</scope>
    <source>
        <strain evidence="2">Ar21-2</strain>
    </source>
</reference>
<accession>A0A2H3D3R2</accession>
<dbReference type="EMBL" id="KZ293721">
    <property type="protein sequence ID" value="PBK82146.1"/>
    <property type="molecule type" value="Genomic_DNA"/>
</dbReference>